<dbReference type="KEGG" id="sari:H5J25_15350"/>
<accession>A0A974NTP8</accession>
<dbReference type="RefSeq" id="WP_202092520.1">
    <property type="nucleotide sequence ID" value="NZ_CP061035.1"/>
</dbReference>
<keyword evidence="2" id="KW-0808">Transferase</keyword>
<dbReference type="Pfam" id="PF13456">
    <property type="entry name" value="RVT_3"/>
    <property type="match status" value="1"/>
</dbReference>
<name>A0A974NTP8_9SPHN</name>
<dbReference type="InterPro" id="IPR012337">
    <property type="entry name" value="RNaseH-like_sf"/>
</dbReference>
<evidence type="ECO:0000313" key="3">
    <source>
        <dbReference type="Proteomes" id="UP000595894"/>
    </source>
</evidence>
<organism evidence="2 3">
    <name type="scientific">Sphingomonas aliaeris</name>
    <dbReference type="NCBI Taxonomy" id="2759526"/>
    <lineage>
        <taxon>Bacteria</taxon>
        <taxon>Pseudomonadati</taxon>
        <taxon>Pseudomonadota</taxon>
        <taxon>Alphaproteobacteria</taxon>
        <taxon>Sphingomonadales</taxon>
        <taxon>Sphingomonadaceae</taxon>
        <taxon>Sphingomonas</taxon>
    </lineage>
</organism>
<feature type="domain" description="RNase H type-1" evidence="1">
    <location>
        <begin position="36"/>
        <end position="119"/>
    </location>
</feature>
<keyword evidence="3" id="KW-1185">Reference proteome</keyword>
<dbReference type="EMBL" id="CP061035">
    <property type="protein sequence ID" value="QQV76769.1"/>
    <property type="molecule type" value="Genomic_DNA"/>
</dbReference>
<sequence length="123" mass="13034">MRTKLYFDGGCRPNPGTMEIAVVVGGKAHVLPDMGTGSSMDAEWLALIHALRLAQDLGLADFVLLGDSAAVIGQANGSLKCRGAGLRHMAEFRALAGDRPPAIRYIKRSQNLAGIALARLHGR</sequence>
<keyword evidence="2" id="KW-0548">Nucleotidyltransferase</keyword>
<dbReference type="GO" id="GO:0004523">
    <property type="term" value="F:RNA-DNA hybrid ribonuclease activity"/>
    <property type="evidence" value="ECO:0007669"/>
    <property type="project" value="InterPro"/>
</dbReference>
<dbReference type="SUPFAM" id="SSF53098">
    <property type="entry name" value="Ribonuclease H-like"/>
    <property type="match status" value="1"/>
</dbReference>
<dbReference type="Gene3D" id="3.30.420.10">
    <property type="entry name" value="Ribonuclease H-like superfamily/Ribonuclease H"/>
    <property type="match status" value="1"/>
</dbReference>
<dbReference type="AlphaFoldDB" id="A0A974NTP8"/>
<reference evidence="3" key="1">
    <citation type="submission" date="2020-09" db="EMBL/GenBank/DDBJ databases">
        <title>Sphingomonas sp., a new species isolated from pork steak.</title>
        <authorList>
            <person name="Heidler von Heilborn D."/>
        </authorList>
    </citation>
    <scope>NUCLEOTIDE SEQUENCE [LARGE SCALE GENOMIC DNA]</scope>
</reference>
<gene>
    <name evidence="2" type="ORF">H5J25_15350</name>
</gene>
<dbReference type="GO" id="GO:0003964">
    <property type="term" value="F:RNA-directed DNA polymerase activity"/>
    <property type="evidence" value="ECO:0007669"/>
    <property type="project" value="UniProtKB-KW"/>
</dbReference>
<dbReference type="Proteomes" id="UP000595894">
    <property type="component" value="Chromosome"/>
</dbReference>
<evidence type="ECO:0000313" key="2">
    <source>
        <dbReference type="EMBL" id="QQV76769.1"/>
    </source>
</evidence>
<proteinExistence type="predicted"/>
<dbReference type="InterPro" id="IPR036397">
    <property type="entry name" value="RNaseH_sf"/>
</dbReference>
<dbReference type="InterPro" id="IPR002156">
    <property type="entry name" value="RNaseH_domain"/>
</dbReference>
<keyword evidence="2" id="KW-0695">RNA-directed DNA polymerase</keyword>
<protein>
    <submittedName>
        <fullName evidence="2">Reverse transcriptase-like protein</fullName>
    </submittedName>
</protein>
<dbReference type="GO" id="GO:0003676">
    <property type="term" value="F:nucleic acid binding"/>
    <property type="evidence" value="ECO:0007669"/>
    <property type="project" value="InterPro"/>
</dbReference>
<evidence type="ECO:0000259" key="1">
    <source>
        <dbReference type="Pfam" id="PF13456"/>
    </source>
</evidence>